<dbReference type="EMBL" id="UYSL01020076">
    <property type="protein sequence ID" value="VDL72585.1"/>
    <property type="molecule type" value="Genomic_DNA"/>
</dbReference>
<dbReference type="OMA" id="WKISRPM"/>
<evidence type="ECO:0000256" key="2">
    <source>
        <dbReference type="ARBA" id="ARBA00022692"/>
    </source>
</evidence>
<feature type="transmembrane region" description="Helical" evidence="5">
    <location>
        <begin position="215"/>
        <end position="238"/>
    </location>
</feature>
<evidence type="ECO:0000256" key="1">
    <source>
        <dbReference type="ARBA" id="ARBA00004370"/>
    </source>
</evidence>
<gene>
    <name evidence="7" type="ORF">NBR_LOCUS8996</name>
</gene>
<evidence type="ECO:0000256" key="3">
    <source>
        <dbReference type="ARBA" id="ARBA00022989"/>
    </source>
</evidence>
<feature type="transmembrane region" description="Helical" evidence="5">
    <location>
        <begin position="48"/>
        <end position="66"/>
    </location>
</feature>
<organism evidence="9">
    <name type="scientific">Nippostrongylus brasiliensis</name>
    <name type="common">Rat hookworm</name>
    <dbReference type="NCBI Taxonomy" id="27835"/>
    <lineage>
        <taxon>Eukaryota</taxon>
        <taxon>Metazoa</taxon>
        <taxon>Ecdysozoa</taxon>
        <taxon>Nematoda</taxon>
        <taxon>Chromadorea</taxon>
        <taxon>Rhabditida</taxon>
        <taxon>Rhabditina</taxon>
        <taxon>Rhabditomorpha</taxon>
        <taxon>Strongyloidea</taxon>
        <taxon>Heligmosomidae</taxon>
        <taxon>Nippostrongylus</taxon>
    </lineage>
</organism>
<dbReference type="GO" id="GO:0016020">
    <property type="term" value="C:membrane"/>
    <property type="evidence" value="ECO:0007669"/>
    <property type="project" value="UniProtKB-SubCell"/>
</dbReference>
<sequence length="270" mass="31916">MFERRFLKHTVPRVEATVNTVHVWTIAALSAHRYWKISRPMVSRIKDTAVNAHYVLLGVFLTAALYRLPIFLLELKIRWTPIASIAKRFAATEVMSPYRLVYHSILDPLLNDIVPFIWMSLFSLMTLFEILRHRYHLYNRLDLLYSKVAEDTKHCPKRRLRSTELSRQRQELQATISIVSIILFYLIFHTLRLYIIARKWQLLMNEQCPTRVDYLHSYIARLLSIGSTTVNAFVFIAFTKRLRRYFQSLIRMTSRTLSNSSEPPLLLKSL</sequence>
<dbReference type="AlphaFoldDB" id="A0A0N4Y0E9"/>
<feature type="transmembrane region" description="Helical" evidence="5">
    <location>
        <begin position="113"/>
        <end position="131"/>
    </location>
</feature>
<evidence type="ECO:0000313" key="9">
    <source>
        <dbReference type="WBParaSite" id="NBR_0000899501-mRNA-1"/>
    </source>
</evidence>
<evidence type="ECO:0000256" key="4">
    <source>
        <dbReference type="ARBA" id="ARBA00023136"/>
    </source>
</evidence>
<dbReference type="WBParaSite" id="NBR_0000899501-mRNA-1">
    <property type="protein sequence ID" value="NBR_0000899501-mRNA-1"/>
    <property type="gene ID" value="NBR_0000899501"/>
</dbReference>
<protein>
    <submittedName>
        <fullName evidence="9">G_PROTEIN_RECEP_F1_2 domain-containing protein</fullName>
    </submittedName>
</protein>
<dbReference type="InterPro" id="IPR052954">
    <property type="entry name" value="GPCR-Ligand_Int"/>
</dbReference>
<feature type="domain" description="G-protein coupled receptors family 1 profile" evidence="6">
    <location>
        <begin position="1"/>
        <end position="235"/>
    </location>
</feature>
<dbReference type="Gene3D" id="1.20.1070.10">
    <property type="entry name" value="Rhodopsin 7-helix transmembrane proteins"/>
    <property type="match status" value="1"/>
</dbReference>
<feature type="transmembrane region" description="Helical" evidence="5">
    <location>
        <begin position="174"/>
        <end position="195"/>
    </location>
</feature>
<dbReference type="PANTHER" id="PTHR46641:SF6">
    <property type="entry name" value="G-PROTEIN COUPLED RECEPTORS FAMILY 1 PROFILE DOMAIN-CONTAINING PROTEIN"/>
    <property type="match status" value="1"/>
</dbReference>
<reference evidence="7 8" key="2">
    <citation type="submission" date="2018-11" db="EMBL/GenBank/DDBJ databases">
        <authorList>
            <consortium name="Pathogen Informatics"/>
        </authorList>
    </citation>
    <scope>NUCLEOTIDE SEQUENCE [LARGE SCALE GENOMIC DNA]</scope>
</reference>
<dbReference type="SUPFAM" id="SSF81321">
    <property type="entry name" value="Family A G protein-coupled receptor-like"/>
    <property type="match status" value="1"/>
</dbReference>
<dbReference type="Proteomes" id="UP000271162">
    <property type="component" value="Unassembled WGS sequence"/>
</dbReference>
<proteinExistence type="predicted"/>
<evidence type="ECO:0000313" key="7">
    <source>
        <dbReference type="EMBL" id="VDL72585.1"/>
    </source>
</evidence>
<reference evidence="9" key="1">
    <citation type="submission" date="2017-02" db="UniProtKB">
        <authorList>
            <consortium name="WormBaseParasite"/>
        </authorList>
    </citation>
    <scope>IDENTIFICATION</scope>
</reference>
<comment type="subcellular location">
    <subcellularLocation>
        <location evidence="1">Membrane</location>
    </subcellularLocation>
</comment>
<name>A0A0N4Y0E9_NIPBR</name>
<dbReference type="InterPro" id="IPR017452">
    <property type="entry name" value="GPCR_Rhodpsn_7TM"/>
</dbReference>
<keyword evidence="8" id="KW-1185">Reference proteome</keyword>
<dbReference type="PANTHER" id="PTHR46641">
    <property type="entry name" value="FMRFAMIDE RECEPTOR-RELATED"/>
    <property type="match status" value="1"/>
</dbReference>
<keyword evidence="2 5" id="KW-0812">Transmembrane</keyword>
<evidence type="ECO:0000259" key="6">
    <source>
        <dbReference type="PROSITE" id="PS50262"/>
    </source>
</evidence>
<accession>A0A0N4Y0E9</accession>
<dbReference type="PROSITE" id="PS50262">
    <property type="entry name" value="G_PROTEIN_RECEP_F1_2"/>
    <property type="match status" value="1"/>
</dbReference>
<keyword evidence="3 5" id="KW-1133">Transmembrane helix</keyword>
<evidence type="ECO:0000313" key="8">
    <source>
        <dbReference type="Proteomes" id="UP000271162"/>
    </source>
</evidence>
<evidence type="ECO:0000256" key="5">
    <source>
        <dbReference type="SAM" id="Phobius"/>
    </source>
</evidence>
<keyword evidence="4 5" id="KW-0472">Membrane</keyword>